<dbReference type="AlphaFoldDB" id="W0SE90"/>
<dbReference type="InterPro" id="IPR008972">
    <property type="entry name" value="Cupredoxin"/>
</dbReference>
<dbReference type="GO" id="GO:0042773">
    <property type="term" value="P:ATP synthesis coupled electron transport"/>
    <property type="evidence" value="ECO:0007669"/>
    <property type="project" value="TreeGrafter"/>
</dbReference>
<keyword evidence="7 16" id="KW-0479">Metal-binding</keyword>
<dbReference type="PANTHER" id="PTHR22888">
    <property type="entry name" value="CYTOCHROME C OXIDASE, SUBUNIT II"/>
    <property type="match status" value="1"/>
</dbReference>
<dbReference type="Pfam" id="PF02790">
    <property type="entry name" value="COX2_TM"/>
    <property type="match status" value="1"/>
</dbReference>
<keyword evidence="20" id="KW-0732">Signal</keyword>
<dbReference type="EC" id="7.1.1.9" evidence="18"/>
<dbReference type="STRING" id="1223802.SUTH_01752"/>
<gene>
    <name evidence="24" type="ORF">SUTH_01752</name>
</gene>
<keyword evidence="3 17" id="KW-0813">Transport</keyword>
<keyword evidence="25" id="KW-1185">Reference proteome</keyword>
<feature type="transmembrane region" description="Helical" evidence="19">
    <location>
        <begin position="92"/>
        <end position="116"/>
    </location>
</feature>
<dbReference type="NCBIfam" id="TIGR02866">
    <property type="entry name" value="CoxB"/>
    <property type="match status" value="1"/>
</dbReference>
<dbReference type="PRINTS" id="PR01166">
    <property type="entry name" value="CYCOXIDASEII"/>
</dbReference>
<dbReference type="Pfam" id="PF00116">
    <property type="entry name" value="COX2"/>
    <property type="match status" value="1"/>
</dbReference>
<dbReference type="InterPro" id="IPR009056">
    <property type="entry name" value="Cyt_c-like_dom"/>
</dbReference>
<dbReference type="OrthoDB" id="9781261at2"/>
<evidence type="ECO:0000259" key="21">
    <source>
        <dbReference type="PROSITE" id="PS50857"/>
    </source>
</evidence>
<feature type="signal peptide" evidence="20">
    <location>
        <begin position="1"/>
        <end position="27"/>
    </location>
</feature>
<dbReference type="Gene3D" id="2.60.40.420">
    <property type="entry name" value="Cupredoxins - blue copper proteins"/>
    <property type="match status" value="1"/>
</dbReference>
<accession>W0SE90</accession>
<dbReference type="PROSITE" id="PS50999">
    <property type="entry name" value="COX2_TM"/>
    <property type="match status" value="1"/>
</dbReference>
<dbReference type="PROSITE" id="PS51007">
    <property type="entry name" value="CYTC"/>
    <property type="match status" value="1"/>
</dbReference>
<evidence type="ECO:0000256" key="8">
    <source>
        <dbReference type="ARBA" id="ARBA00022967"/>
    </source>
</evidence>
<feature type="chain" id="PRO_5004794903" description="Cytochrome c oxidase subunit 2" evidence="20">
    <location>
        <begin position="28"/>
        <end position="381"/>
    </location>
</feature>
<dbReference type="Gene3D" id="1.10.287.90">
    <property type="match status" value="1"/>
</dbReference>
<dbReference type="PANTHER" id="PTHR22888:SF9">
    <property type="entry name" value="CYTOCHROME C OXIDASE SUBUNIT 2"/>
    <property type="match status" value="1"/>
</dbReference>
<evidence type="ECO:0000256" key="4">
    <source>
        <dbReference type="ARBA" id="ARBA00022617"/>
    </source>
</evidence>
<keyword evidence="10 19" id="KW-1133">Transmembrane helix</keyword>
<evidence type="ECO:0000313" key="24">
    <source>
        <dbReference type="EMBL" id="BAO29544.1"/>
    </source>
</evidence>
<dbReference type="SUPFAM" id="SSF46626">
    <property type="entry name" value="Cytochrome c"/>
    <property type="match status" value="1"/>
</dbReference>
<dbReference type="GO" id="GO:0005507">
    <property type="term" value="F:copper ion binding"/>
    <property type="evidence" value="ECO:0007669"/>
    <property type="project" value="InterPro"/>
</dbReference>
<proteinExistence type="inferred from homology"/>
<protein>
    <recommendedName>
        <fullName evidence="18">Cytochrome c oxidase subunit 2</fullName>
        <ecNumber evidence="18">7.1.1.9</ecNumber>
    </recommendedName>
</protein>
<feature type="transmembrane region" description="Helical" evidence="19">
    <location>
        <begin position="51"/>
        <end position="71"/>
    </location>
</feature>
<sequence>MGTKLPGKTRQSAAALLCALAAGTASAGYALNLTEGVTSISREAYRLHMLALWVCVVIAIVVFGAMAWSIYHHRKSRGAVAASFHDNTRVEIVWTILPFLVLVGLAIPATTALIAMHDTSNADLTIKITGQQWSWRYDYLKEDIGFVSNLDEKSAAAAKLGSGVDPRSVEHYLLNVDKPLVVPVGKKVRFLLNASDVIHSWWLPDLGFKKDAIPGFVNEIWARIEKPGIYRGQCTELCGVGHGFMPIVLIAMNEPDYQAWLTAQREAVAKAKAGVDRVWTKEELLAKGEEVYAKTCAACHLPGGEGIPGAFKALKGSTIVKGPVADHIDRVMNGKPGTAMPSFAAQLDDADIAAVITHERNAWGNNMGDLVQPAQIKAARK</sequence>
<dbReference type="HOGENOM" id="CLU_036876_2_2_4"/>
<dbReference type="InterPro" id="IPR014222">
    <property type="entry name" value="Cyt_c_oxidase_su2"/>
</dbReference>
<dbReference type="Gene3D" id="1.10.760.10">
    <property type="entry name" value="Cytochrome c-like domain"/>
    <property type="match status" value="1"/>
</dbReference>
<comment type="similarity">
    <text evidence="2 17">Belongs to the cytochrome c oxidase subunit 2 family.</text>
</comment>
<evidence type="ECO:0000259" key="22">
    <source>
        <dbReference type="PROSITE" id="PS50999"/>
    </source>
</evidence>
<dbReference type="RefSeq" id="WP_052473459.1">
    <property type="nucleotide sequence ID" value="NZ_AP012547.1"/>
</dbReference>
<keyword evidence="8" id="KW-1278">Translocase</keyword>
<evidence type="ECO:0000256" key="6">
    <source>
        <dbReference type="ARBA" id="ARBA00022692"/>
    </source>
</evidence>
<feature type="domain" description="Cytochrome oxidase subunit II copper A binding" evidence="21">
    <location>
        <begin position="121"/>
        <end position="263"/>
    </location>
</feature>
<evidence type="ECO:0000313" key="25">
    <source>
        <dbReference type="Proteomes" id="UP000031637"/>
    </source>
</evidence>
<reference evidence="24 25" key="1">
    <citation type="journal article" date="2014" name="Syst. Appl. Microbiol.">
        <title>Complete genomes of freshwater sulfur oxidizers Sulfuricella denitrificans skB26 and Sulfuritalea hydrogenivorans sk43H: genetic insights into the sulfur oxidation pathway of betaproteobacteria.</title>
        <authorList>
            <person name="Watanabe T."/>
            <person name="Kojima H."/>
            <person name="Fukui M."/>
        </authorList>
    </citation>
    <scope>NUCLEOTIDE SEQUENCE [LARGE SCALE GENOMIC DNA]</scope>
    <source>
        <strain evidence="24">DSM22779</strain>
    </source>
</reference>
<comment type="cofactor">
    <cofactor evidence="18">
        <name>Cu cation</name>
        <dbReference type="ChEBI" id="CHEBI:23378"/>
    </cofactor>
    <text evidence="18">Binds a copper A center.</text>
</comment>
<dbReference type="InterPro" id="IPR001505">
    <property type="entry name" value="Copper_CuA"/>
</dbReference>
<keyword evidence="6 17" id="KW-0812">Transmembrane</keyword>
<keyword evidence="13 19" id="KW-0472">Membrane</keyword>
<evidence type="ECO:0000256" key="5">
    <source>
        <dbReference type="ARBA" id="ARBA00022660"/>
    </source>
</evidence>
<dbReference type="GO" id="GO:0005886">
    <property type="term" value="C:plasma membrane"/>
    <property type="evidence" value="ECO:0007669"/>
    <property type="project" value="UniProtKB-SubCell"/>
</dbReference>
<dbReference type="PROSITE" id="PS50857">
    <property type="entry name" value="COX2_CUA"/>
    <property type="match status" value="1"/>
</dbReference>
<feature type="domain" description="Cytochrome c" evidence="23">
    <location>
        <begin position="283"/>
        <end position="363"/>
    </location>
</feature>
<dbReference type="Proteomes" id="UP000031637">
    <property type="component" value="Chromosome"/>
</dbReference>
<comment type="subcellular location">
    <subcellularLocation>
        <location evidence="17">Cell membrane</location>
        <topology evidence="17">Multi-pass membrane protein</topology>
    </subcellularLocation>
    <subcellularLocation>
        <location evidence="1">Membrane</location>
        <topology evidence="1">Multi-pass membrane protein</topology>
    </subcellularLocation>
</comment>
<dbReference type="InterPro" id="IPR002429">
    <property type="entry name" value="CcO_II-like_C"/>
</dbReference>
<feature type="domain" description="Cytochrome oxidase subunit II transmembrane region profile" evidence="22">
    <location>
        <begin position="25"/>
        <end position="120"/>
    </location>
</feature>
<comment type="function">
    <text evidence="14 18">Subunits I and II form the functional core of the enzyme complex. Electrons originating in cytochrome c are transferred via heme a and Cu(A) to the binuclear center formed by heme a3 and Cu(B).</text>
</comment>
<evidence type="ECO:0000256" key="19">
    <source>
        <dbReference type="SAM" id="Phobius"/>
    </source>
</evidence>
<dbReference type="PROSITE" id="PS00078">
    <property type="entry name" value="COX2"/>
    <property type="match status" value="1"/>
</dbReference>
<evidence type="ECO:0000256" key="11">
    <source>
        <dbReference type="ARBA" id="ARBA00023004"/>
    </source>
</evidence>
<dbReference type="SUPFAM" id="SSF81464">
    <property type="entry name" value="Cytochrome c oxidase subunit II-like, transmembrane region"/>
    <property type="match status" value="1"/>
</dbReference>
<name>W0SE90_9PROT</name>
<dbReference type="GO" id="GO:0004129">
    <property type="term" value="F:cytochrome-c oxidase activity"/>
    <property type="evidence" value="ECO:0007669"/>
    <property type="project" value="UniProtKB-EC"/>
</dbReference>
<organism evidence="24 25">
    <name type="scientific">Sulfuritalea hydrogenivorans sk43H</name>
    <dbReference type="NCBI Taxonomy" id="1223802"/>
    <lineage>
        <taxon>Bacteria</taxon>
        <taxon>Pseudomonadati</taxon>
        <taxon>Pseudomonadota</taxon>
        <taxon>Betaproteobacteria</taxon>
        <taxon>Nitrosomonadales</taxon>
        <taxon>Sterolibacteriaceae</taxon>
        <taxon>Sulfuritalea</taxon>
    </lineage>
</organism>
<evidence type="ECO:0000256" key="7">
    <source>
        <dbReference type="ARBA" id="ARBA00022723"/>
    </source>
</evidence>
<evidence type="ECO:0000256" key="1">
    <source>
        <dbReference type="ARBA" id="ARBA00004141"/>
    </source>
</evidence>
<keyword evidence="4 16" id="KW-0349">Heme</keyword>
<keyword evidence="11 16" id="KW-0408">Iron</keyword>
<evidence type="ECO:0000256" key="17">
    <source>
        <dbReference type="RuleBase" id="RU000456"/>
    </source>
</evidence>
<evidence type="ECO:0000256" key="14">
    <source>
        <dbReference type="ARBA" id="ARBA00024688"/>
    </source>
</evidence>
<dbReference type="InterPro" id="IPR011759">
    <property type="entry name" value="Cyt_c_oxidase_su2_TM_dom"/>
</dbReference>
<dbReference type="SUPFAM" id="SSF49503">
    <property type="entry name" value="Cupredoxins"/>
    <property type="match status" value="1"/>
</dbReference>
<evidence type="ECO:0000259" key="23">
    <source>
        <dbReference type="PROSITE" id="PS51007"/>
    </source>
</evidence>
<evidence type="ECO:0000256" key="18">
    <source>
        <dbReference type="RuleBase" id="RU004024"/>
    </source>
</evidence>
<evidence type="ECO:0000256" key="3">
    <source>
        <dbReference type="ARBA" id="ARBA00022448"/>
    </source>
</evidence>
<evidence type="ECO:0000256" key="20">
    <source>
        <dbReference type="SAM" id="SignalP"/>
    </source>
</evidence>
<keyword evidence="9 17" id="KW-0249">Electron transport</keyword>
<comment type="catalytic activity">
    <reaction evidence="15 18">
        <text>4 Fe(II)-[cytochrome c] + O2 + 8 H(+)(in) = 4 Fe(III)-[cytochrome c] + 2 H2O + 4 H(+)(out)</text>
        <dbReference type="Rhea" id="RHEA:11436"/>
        <dbReference type="Rhea" id="RHEA-COMP:10350"/>
        <dbReference type="Rhea" id="RHEA-COMP:14399"/>
        <dbReference type="ChEBI" id="CHEBI:15377"/>
        <dbReference type="ChEBI" id="CHEBI:15378"/>
        <dbReference type="ChEBI" id="CHEBI:15379"/>
        <dbReference type="ChEBI" id="CHEBI:29033"/>
        <dbReference type="ChEBI" id="CHEBI:29034"/>
        <dbReference type="EC" id="7.1.1.9"/>
    </reaction>
</comment>
<evidence type="ECO:0000256" key="16">
    <source>
        <dbReference type="PROSITE-ProRule" id="PRU00433"/>
    </source>
</evidence>
<evidence type="ECO:0000256" key="13">
    <source>
        <dbReference type="ARBA" id="ARBA00023136"/>
    </source>
</evidence>
<dbReference type="GO" id="GO:0016491">
    <property type="term" value="F:oxidoreductase activity"/>
    <property type="evidence" value="ECO:0007669"/>
    <property type="project" value="InterPro"/>
</dbReference>
<dbReference type="InterPro" id="IPR036909">
    <property type="entry name" value="Cyt_c-like_dom_sf"/>
</dbReference>
<keyword evidence="5 17" id="KW-0679">Respiratory chain</keyword>
<evidence type="ECO:0000256" key="12">
    <source>
        <dbReference type="ARBA" id="ARBA00023008"/>
    </source>
</evidence>
<dbReference type="InterPro" id="IPR036257">
    <property type="entry name" value="Cyt_c_oxidase_su2_TM_sf"/>
</dbReference>
<dbReference type="EMBL" id="AP012547">
    <property type="protein sequence ID" value="BAO29544.1"/>
    <property type="molecule type" value="Genomic_DNA"/>
</dbReference>
<evidence type="ECO:0000256" key="15">
    <source>
        <dbReference type="ARBA" id="ARBA00047816"/>
    </source>
</evidence>
<evidence type="ECO:0000256" key="9">
    <source>
        <dbReference type="ARBA" id="ARBA00022982"/>
    </source>
</evidence>
<evidence type="ECO:0000256" key="2">
    <source>
        <dbReference type="ARBA" id="ARBA00007866"/>
    </source>
</evidence>
<dbReference type="KEGG" id="shd:SUTH_01752"/>
<keyword evidence="12 18" id="KW-0186">Copper</keyword>
<dbReference type="InterPro" id="IPR045187">
    <property type="entry name" value="CcO_II"/>
</dbReference>
<dbReference type="GO" id="GO:0020037">
    <property type="term" value="F:heme binding"/>
    <property type="evidence" value="ECO:0007669"/>
    <property type="project" value="InterPro"/>
</dbReference>
<evidence type="ECO:0000256" key="10">
    <source>
        <dbReference type="ARBA" id="ARBA00022989"/>
    </source>
</evidence>
<dbReference type="Pfam" id="PF13442">
    <property type="entry name" value="Cytochrome_CBB3"/>
    <property type="match status" value="1"/>
</dbReference>